<comment type="subcellular location">
    <subcellularLocation>
        <location evidence="13">Cytoplasmic vesicle</location>
        <location evidence="13">Secretory vesicle</location>
        <location evidence="13">Chromaffin granule membrane</location>
        <topology evidence="13">Multi-pass membrane protein</topology>
    </subcellularLocation>
    <subcellularLocation>
        <location evidence="1">Lysosome membrane</location>
        <topology evidence="1">Multi-pass membrane protein</topology>
    </subcellularLocation>
    <subcellularLocation>
        <location evidence="2">Membrane</location>
        <topology evidence="2">Lipid-anchor</topology>
    </subcellularLocation>
</comment>
<evidence type="ECO:0000259" key="24">
    <source>
        <dbReference type="PROSITE" id="PS50850"/>
    </source>
</evidence>
<dbReference type="GO" id="GO:0005765">
    <property type="term" value="C:lysosomal membrane"/>
    <property type="evidence" value="ECO:0007669"/>
    <property type="project" value="UniProtKB-SubCell"/>
</dbReference>
<dbReference type="GO" id="GO:0072530">
    <property type="term" value="P:purine-containing compound transmembrane transport"/>
    <property type="evidence" value="ECO:0007669"/>
    <property type="project" value="UniProtKB-ARBA"/>
</dbReference>
<comment type="catalytic activity">
    <reaction evidence="15">
        <text>ATP(in) = ATP(out)</text>
        <dbReference type="Rhea" id="RHEA:75687"/>
        <dbReference type="ChEBI" id="CHEBI:30616"/>
    </reaction>
</comment>
<dbReference type="InterPro" id="IPR006595">
    <property type="entry name" value="CTLH_C"/>
</dbReference>
<evidence type="ECO:0000256" key="15">
    <source>
        <dbReference type="ARBA" id="ARBA00044897"/>
    </source>
</evidence>
<feature type="transmembrane region" description="Helical" evidence="22">
    <location>
        <begin position="591"/>
        <end position="615"/>
    </location>
</feature>
<dbReference type="PRINTS" id="PR00625">
    <property type="entry name" value="JDOMAIN"/>
</dbReference>
<dbReference type="Pfam" id="PF10607">
    <property type="entry name" value="CTLH"/>
    <property type="match status" value="1"/>
</dbReference>
<keyword evidence="4" id="KW-0813">Transport</keyword>
<dbReference type="Gene3D" id="1.10.287.110">
    <property type="entry name" value="DnaJ domain"/>
    <property type="match status" value="1"/>
</dbReference>
<evidence type="ECO:0000256" key="17">
    <source>
        <dbReference type="ARBA" id="ARBA00056522"/>
    </source>
</evidence>
<gene>
    <name evidence="26" type="ORF">KOW79_004245</name>
</gene>
<feature type="compositionally biased region" description="Polar residues" evidence="21">
    <location>
        <begin position="890"/>
        <end position="900"/>
    </location>
</feature>
<dbReference type="FunFam" id="1.20.1250.20:FF:000059">
    <property type="entry name" value="Solute carrier family 17 member 9"/>
    <property type="match status" value="1"/>
</dbReference>
<evidence type="ECO:0000313" key="27">
    <source>
        <dbReference type="Proteomes" id="UP000824219"/>
    </source>
</evidence>
<dbReference type="FunFam" id="1.20.1250.20:FF:000150">
    <property type="entry name" value="Solute carrier family 17 member 9"/>
    <property type="match status" value="1"/>
</dbReference>
<keyword evidence="5 22" id="KW-0812">Transmembrane</keyword>
<keyword evidence="11" id="KW-0449">Lipoprotein</keyword>
<feature type="domain" description="J" evidence="23">
    <location>
        <begin position="729"/>
        <end position="794"/>
    </location>
</feature>
<evidence type="ECO:0000256" key="12">
    <source>
        <dbReference type="ARBA" id="ARBA00023329"/>
    </source>
</evidence>
<keyword evidence="10" id="KW-0458">Lysosome</keyword>
<evidence type="ECO:0000256" key="20">
    <source>
        <dbReference type="ARBA" id="ARBA00079853"/>
    </source>
</evidence>
<evidence type="ECO:0000256" key="4">
    <source>
        <dbReference type="ARBA" id="ARBA00022448"/>
    </source>
</evidence>
<dbReference type="InterPro" id="IPR013144">
    <property type="entry name" value="CRA_dom"/>
</dbReference>
<organism evidence="26 27">
    <name type="scientific">Hemibagrus wyckioides</name>
    <dbReference type="NCBI Taxonomy" id="337641"/>
    <lineage>
        <taxon>Eukaryota</taxon>
        <taxon>Metazoa</taxon>
        <taxon>Chordata</taxon>
        <taxon>Craniata</taxon>
        <taxon>Vertebrata</taxon>
        <taxon>Euteleostomi</taxon>
        <taxon>Actinopterygii</taxon>
        <taxon>Neopterygii</taxon>
        <taxon>Teleostei</taxon>
        <taxon>Ostariophysi</taxon>
        <taxon>Siluriformes</taxon>
        <taxon>Bagridae</taxon>
        <taxon>Hemibagrus</taxon>
    </lineage>
</organism>
<evidence type="ECO:0000256" key="14">
    <source>
        <dbReference type="ARBA" id="ARBA00036284"/>
    </source>
</evidence>
<feature type="domain" description="CTLH" evidence="25">
    <location>
        <begin position="63"/>
        <end position="120"/>
    </location>
</feature>
<evidence type="ECO:0000256" key="8">
    <source>
        <dbReference type="ARBA" id="ARBA00023139"/>
    </source>
</evidence>
<evidence type="ECO:0000256" key="2">
    <source>
        <dbReference type="ARBA" id="ARBA00004635"/>
    </source>
</evidence>
<evidence type="ECO:0000256" key="21">
    <source>
        <dbReference type="SAM" id="MobiDB-lite"/>
    </source>
</evidence>
<evidence type="ECO:0000256" key="10">
    <source>
        <dbReference type="ARBA" id="ARBA00023228"/>
    </source>
</evidence>
<dbReference type="Proteomes" id="UP000824219">
    <property type="component" value="Linkage Group LG05"/>
</dbReference>
<dbReference type="PANTHER" id="PTHR11662:SF279">
    <property type="entry name" value="VOLTAGE-GATED PURINE NUCLEOTIDE UNIPORTER SLC17A9"/>
    <property type="match status" value="1"/>
</dbReference>
<dbReference type="Pfam" id="PF08513">
    <property type="entry name" value="LisH"/>
    <property type="match status" value="1"/>
</dbReference>
<dbReference type="PROSITE" id="PS00217">
    <property type="entry name" value="SUGAR_TRANSPORT_2"/>
    <property type="match status" value="1"/>
</dbReference>
<dbReference type="SMART" id="SM00667">
    <property type="entry name" value="LisH"/>
    <property type="match status" value="1"/>
</dbReference>
<dbReference type="PANTHER" id="PTHR11662">
    <property type="entry name" value="SOLUTE CARRIER FAMILY 17"/>
    <property type="match status" value="1"/>
</dbReference>
<dbReference type="InterPro" id="IPR006594">
    <property type="entry name" value="LisH"/>
</dbReference>
<evidence type="ECO:0000256" key="22">
    <source>
        <dbReference type="SAM" id="Phobius"/>
    </source>
</evidence>
<accession>A0A9D3P0H6</accession>
<keyword evidence="12" id="KW-0968">Cytoplasmic vesicle</keyword>
<dbReference type="PROSITE" id="PS50850">
    <property type="entry name" value="MFS"/>
    <property type="match status" value="1"/>
</dbReference>
<keyword evidence="6 22" id="KW-1133">Transmembrane helix</keyword>
<dbReference type="PROSITE" id="PS50896">
    <property type="entry name" value="LISH"/>
    <property type="match status" value="1"/>
</dbReference>
<keyword evidence="8" id="KW-0564">Palmitate</keyword>
<dbReference type="SMART" id="SM00668">
    <property type="entry name" value="CTLH"/>
    <property type="match status" value="1"/>
</dbReference>
<dbReference type="Gene3D" id="1.20.1250.20">
    <property type="entry name" value="MFS general substrate transporter like domains"/>
    <property type="match status" value="2"/>
</dbReference>
<feature type="transmembrane region" description="Helical" evidence="22">
    <location>
        <begin position="242"/>
        <end position="260"/>
    </location>
</feature>
<keyword evidence="9" id="KW-0143">Chaperone</keyword>
<dbReference type="InterPro" id="IPR044777">
    <property type="entry name" value="SLC17A9-like"/>
</dbReference>
<dbReference type="EMBL" id="JAHKSW010000005">
    <property type="protein sequence ID" value="KAG7332411.1"/>
    <property type="molecule type" value="Genomic_DNA"/>
</dbReference>
<dbReference type="CDD" id="cd06257">
    <property type="entry name" value="DnaJ"/>
    <property type="match status" value="1"/>
</dbReference>
<dbReference type="Pfam" id="PF00226">
    <property type="entry name" value="DnaJ"/>
    <property type="match status" value="1"/>
</dbReference>
<dbReference type="GO" id="GO:1904669">
    <property type="term" value="P:ATP export"/>
    <property type="evidence" value="ECO:0007669"/>
    <property type="project" value="UniProtKB-ARBA"/>
</dbReference>
<feature type="transmembrane region" description="Helical" evidence="22">
    <location>
        <begin position="374"/>
        <end position="394"/>
    </location>
</feature>
<dbReference type="SUPFAM" id="SSF46565">
    <property type="entry name" value="Chaperone J-domain"/>
    <property type="match status" value="1"/>
</dbReference>
<dbReference type="InterPro" id="IPR036869">
    <property type="entry name" value="J_dom_sf"/>
</dbReference>
<feature type="transmembrane region" description="Helical" evidence="22">
    <location>
        <begin position="621"/>
        <end position="642"/>
    </location>
</feature>
<dbReference type="OrthoDB" id="2985014at2759"/>
<dbReference type="InterPro" id="IPR005829">
    <property type="entry name" value="Sugar_transporter_CS"/>
</dbReference>
<evidence type="ECO:0000259" key="25">
    <source>
        <dbReference type="PROSITE" id="PS50897"/>
    </source>
</evidence>
<comment type="caution">
    <text evidence="26">The sequence shown here is derived from an EMBL/GenBank/DDBJ whole genome shotgun (WGS) entry which is preliminary data.</text>
</comment>
<feature type="transmembrane region" description="Helical" evidence="22">
    <location>
        <begin position="556"/>
        <end position="579"/>
    </location>
</feature>
<dbReference type="InterPro" id="IPR050382">
    <property type="entry name" value="MFS_Na/Anion_cotransporter"/>
</dbReference>
<dbReference type="SMART" id="SM00271">
    <property type="entry name" value="DnaJ"/>
    <property type="match status" value="1"/>
</dbReference>
<dbReference type="AlphaFoldDB" id="A0A9D3P0H6"/>
<evidence type="ECO:0000259" key="23">
    <source>
        <dbReference type="PROSITE" id="PS50076"/>
    </source>
</evidence>
<dbReference type="Pfam" id="PF07690">
    <property type="entry name" value="MFS_1"/>
    <property type="match status" value="1"/>
</dbReference>
<comment type="function">
    <text evidence="17">Voltage-gated ATP nucleotide uniporter that can also transport the purine nucleotides ADP and GTP. Uses the membrane potential as the driving force to control ATP accumulation in lysosomes and secretory vesicles. By controlling ATP storage in lysosomes, regulates ATP-dependent proteins of these organelles. Also indirectly regulates the exocytosis of ATP through its import into lysosomes in astrocytes and secretory vesicles such as adrenal chromaffin granules, mucin granules and synaptic vesicles.</text>
</comment>
<evidence type="ECO:0000313" key="26">
    <source>
        <dbReference type="EMBL" id="KAG7332411.1"/>
    </source>
</evidence>
<dbReference type="InterPro" id="IPR011701">
    <property type="entry name" value="MFS"/>
</dbReference>
<dbReference type="InterPro" id="IPR020846">
    <property type="entry name" value="MFS_dom"/>
</dbReference>
<evidence type="ECO:0000256" key="5">
    <source>
        <dbReference type="ARBA" id="ARBA00022692"/>
    </source>
</evidence>
<comment type="catalytic activity">
    <reaction evidence="14">
        <text>GTP(in) = GTP(out)</text>
        <dbReference type="Rhea" id="RHEA:75787"/>
        <dbReference type="ChEBI" id="CHEBI:37565"/>
    </reaction>
</comment>
<comment type="catalytic activity">
    <reaction evidence="16">
        <text>ADP(in) = ADP(out)</text>
        <dbReference type="Rhea" id="RHEA:75783"/>
        <dbReference type="ChEBI" id="CHEBI:456216"/>
    </reaction>
</comment>
<feature type="region of interest" description="Disordered" evidence="21">
    <location>
        <begin position="875"/>
        <end position="914"/>
    </location>
</feature>
<name>A0A9D3P0H6_9TELE</name>
<dbReference type="InterPro" id="IPR036259">
    <property type="entry name" value="MFS_trans_sf"/>
</dbReference>
<evidence type="ECO:0000256" key="18">
    <source>
        <dbReference type="ARBA" id="ARBA00074107"/>
    </source>
</evidence>
<dbReference type="GO" id="GO:0042584">
    <property type="term" value="C:chromaffin granule membrane"/>
    <property type="evidence" value="ECO:0007669"/>
    <property type="project" value="UniProtKB-SubCell"/>
</dbReference>
<dbReference type="InterPro" id="IPR024964">
    <property type="entry name" value="CTLH/CRA"/>
</dbReference>
<dbReference type="GO" id="GO:0160042">
    <property type="term" value="F:purine nucleotide uniporter activity"/>
    <property type="evidence" value="ECO:0007669"/>
    <property type="project" value="UniProtKB-ARBA"/>
</dbReference>
<dbReference type="SUPFAM" id="SSF103473">
    <property type="entry name" value="MFS general substrate transporter"/>
    <property type="match status" value="1"/>
</dbReference>
<dbReference type="InterPro" id="IPR018253">
    <property type="entry name" value="DnaJ_domain_CS"/>
</dbReference>
<dbReference type="SMART" id="SM00757">
    <property type="entry name" value="CRA"/>
    <property type="match status" value="1"/>
</dbReference>
<evidence type="ECO:0000256" key="3">
    <source>
        <dbReference type="ARBA" id="ARBA00008586"/>
    </source>
</evidence>
<evidence type="ECO:0000256" key="9">
    <source>
        <dbReference type="ARBA" id="ARBA00023186"/>
    </source>
</evidence>
<protein>
    <recommendedName>
        <fullName evidence="18">Voltage-gated purine nucleotide uniporter SLC17A9</fullName>
    </recommendedName>
    <alternativeName>
        <fullName evidence="20">Solute carrier family 17 member 9</fullName>
    </alternativeName>
    <alternativeName>
        <fullName evidence="19">Vesicular nucleotide transporter</fullName>
    </alternativeName>
</protein>
<evidence type="ECO:0000256" key="11">
    <source>
        <dbReference type="ARBA" id="ARBA00023288"/>
    </source>
</evidence>
<sequence>MSYAEKPEDITKEEWMEKLNNVHIQRADMNRLIMNYLVTEGFKEAAEKFRMESGIEPSVDLDSLDERIKIREMILKGQIQEAISLINSLHPELLDTNRYLYFHLQQQHLIELIRLRETEAALEFAQSQLAEQGEESRECLTEMERTLALLAFDNPEESPFGDLLNMMQRQKVWSEVNQAVLDYENRESTPKLAKLLKLLLWAQNELDQKKVKYPKMTDLNDHAREPERKGVNETSGLWPRSLVRIWTLLLLLVTCLLYWARMAAPVCAATMAKQFGWNKMESGLVLGVFFWGYCFTQVLGGHASDKIGGERVLIISTFSWAFMTAITPLLVTMGFPPLITIVVTRFLMGVLQGVHYPSLNSICAQRVAEGERGFLMSTLGCGSYLGMLMVGGLGSVMLEWYGWESVFYGPGFLSTLWACCVWRWLLRGPTDTLDSLWSNSGSTFQAPFSQTCWYHLLKQPSVWAMIIAHLCHSSTHFTLLSWLPTFFKETYPHAKDWVFNVIPWLVALPSSLFGACISDHLIKEGFSTSTVRKFMQFCSMGFGSVFIYLLCKATTFLHAVVFVSAAFGLSTFNSSGVAVNVHDLAPSCAGALFGIMNTCAAFTSLLMVYISGYLIEVTGSWLTVFGQLILVRLALVAPEYFLENIKKNDTVSSIHLHRALVRRARARRYALLLVGGVERETSAAAFERSRTRARGSRGCDHEFNTTVTALKLNQDAVCRSRRKDCYEQSLYHVLGVDKLATTDDIKKSYRKLALKYHPDKNPDNPEAADKFKEINNAHAILNDPTKRNIYDKYGSLGLYVAEQFGEENVNTYFVLSSWWAKALFVFCGLATGCYFCCCLCCCCNCCCGKCKPRPPEGQDQEFYISPEDLEAQLQSDEREAGGGEPIVLQPSATETTQLTSDGHHTTYRTDTGFN</sequence>
<feature type="domain" description="Major facilitator superfamily (MFS) profile" evidence="24">
    <location>
        <begin position="246"/>
        <end position="646"/>
    </location>
</feature>
<feature type="transmembrane region" description="Helical" evidence="22">
    <location>
        <begin position="280"/>
        <end position="300"/>
    </location>
</feature>
<evidence type="ECO:0000256" key="6">
    <source>
        <dbReference type="ARBA" id="ARBA00022989"/>
    </source>
</evidence>
<dbReference type="PROSITE" id="PS00636">
    <property type="entry name" value="DNAJ_1"/>
    <property type="match status" value="1"/>
</dbReference>
<reference evidence="26 27" key="1">
    <citation type="submission" date="2021-06" db="EMBL/GenBank/DDBJ databases">
        <title>Chromosome-level genome assembly of the red-tail catfish (Hemibagrus wyckioides).</title>
        <authorList>
            <person name="Shao F."/>
        </authorList>
    </citation>
    <scope>NUCLEOTIDE SEQUENCE [LARGE SCALE GENOMIC DNA]</scope>
    <source>
        <strain evidence="26">EC202008001</strain>
        <tissue evidence="26">Blood</tissue>
    </source>
</reference>
<evidence type="ECO:0000256" key="16">
    <source>
        <dbReference type="ARBA" id="ARBA00051849"/>
    </source>
</evidence>
<proteinExistence type="inferred from homology"/>
<evidence type="ECO:0000256" key="1">
    <source>
        <dbReference type="ARBA" id="ARBA00004155"/>
    </source>
</evidence>
<feature type="transmembrane region" description="Helical" evidence="22">
    <location>
        <begin position="502"/>
        <end position="522"/>
    </location>
</feature>
<comment type="similarity">
    <text evidence="3">Belongs to the major facilitator superfamily. Sodium/anion cotransporter family.</text>
</comment>
<keyword evidence="7 22" id="KW-0472">Membrane</keyword>
<dbReference type="CDD" id="cd17380">
    <property type="entry name" value="MFS_SLC17A9_like"/>
    <property type="match status" value="1"/>
</dbReference>
<evidence type="ECO:0000256" key="13">
    <source>
        <dbReference type="ARBA" id="ARBA00024185"/>
    </source>
</evidence>
<feature type="transmembrane region" description="Helical" evidence="22">
    <location>
        <begin position="462"/>
        <end position="482"/>
    </location>
</feature>
<evidence type="ECO:0000256" key="19">
    <source>
        <dbReference type="ARBA" id="ARBA00079665"/>
    </source>
</evidence>
<dbReference type="FunFam" id="1.10.287.110:FF:000017">
    <property type="entry name" value="dnaJ homolog subfamily C member 5"/>
    <property type="match status" value="1"/>
</dbReference>
<keyword evidence="27" id="KW-1185">Reference proteome</keyword>
<dbReference type="PROSITE" id="PS50897">
    <property type="entry name" value="CTLH"/>
    <property type="match status" value="1"/>
</dbReference>
<dbReference type="PROSITE" id="PS50076">
    <property type="entry name" value="DNAJ_2"/>
    <property type="match status" value="1"/>
</dbReference>
<feature type="transmembrane region" description="Helical" evidence="22">
    <location>
        <begin position="534"/>
        <end position="550"/>
    </location>
</feature>
<dbReference type="InterPro" id="IPR001623">
    <property type="entry name" value="DnaJ_domain"/>
</dbReference>
<evidence type="ECO:0000256" key="7">
    <source>
        <dbReference type="ARBA" id="ARBA00023136"/>
    </source>
</evidence>